<evidence type="ECO:0000313" key="2">
    <source>
        <dbReference type="Proteomes" id="UP001153050"/>
    </source>
</evidence>
<dbReference type="SUPFAM" id="SSF102198">
    <property type="entry name" value="Putative cyclase"/>
    <property type="match status" value="1"/>
</dbReference>
<dbReference type="PANTHER" id="PTHR34861">
    <property type="match status" value="1"/>
</dbReference>
<dbReference type="Gene3D" id="3.50.30.50">
    <property type="entry name" value="Putative cyclase"/>
    <property type="match status" value="1"/>
</dbReference>
<sequence>MSATDTITLRRLLADAPNRWGHWGADDEIGALNYLTSDEVKRGLATVRHGRTFTLGVPVATQEGDAVFPGRWPAKHFMVADKAGFENGHWQPLAGGLEFADDYITGFAQAGTHCDALGHMWFDDTLWNGFAASSTNGGMTKAGIMPIAERGIVGRGVLLDMARFRGKPMLDRAETFTHCDLMECAQAQGVDILPRSILLVRTGWVGALAAGHQAIGEGYWEPGLTFSLDLVRWFDKMQIPCLVTDTLANETTYEPETGLMLVLHAALMRNLGVVFTEMASLDALATDCALDRRYEGFYCASPAKVSKGTGGSANPVFIK</sequence>
<dbReference type="GO" id="GO:0016787">
    <property type="term" value="F:hydrolase activity"/>
    <property type="evidence" value="ECO:0007669"/>
    <property type="project" value="UniProtKB-KW"/>
</dbReference>
<evidence type="ECO:0000313" key="1">
    <source>
        <dbReference type="EMBL" id="CAH2409249.1"/>
    </source>
</evidence>
<dbReference type="PANTHER" id="PTHR34861:SF10">
    <property type="entry name" value="CYCLASE"/>
    <property type="match status" value="1"/>
</dbReference>
<protein>
    <submittedName>
        <fullName evidence="1">Metal-dependent hydrolase</fullName>
    </submittedName>
</protein>
<dbReference type="InterPro" id="IPR037175">
    <property type="entry name" value="KFase_sf"/>
</dbReference>
<proteinExistence type="predicted"/>
<organism evidence="1 2">
    <name type="scientific">Mesorhizobium escarrei</name>
    <dbReference type="NCBI Taxonomy" id="666018"/>
    <lineage>
        <taxon>Bacteria</taxon>
        <taxon>Pseudomonadati</taxon>
        <taxon>Pseudomonadota</taxon>
        <taxon>Alphaproteobacteria</taxon>
        <taxon>Hyphomicrobiales</taxon>
        <taxon>Phyllobacteriaceae</taxon>
        <taxon>Mesorhizobium</taxon>
    </lineage>
</organism>
<keyword evidence="2" id="KW-1185">Reference proteome</keyword>
<accession>A0ABM9EIM8</accession>
<comment type="caution">
    <text evidence="1">The sequence shown here is derived from an EMBL/GenBank/DDBJ whole genome shotgun (WGS) entry which is preliminary data.</text>
</comment>
<dbReference type="EMBL" id="CAKXZT010000176">
    <property type="protein sequence ID" value="CAH2409249.1"/>
    <property type="molecule type" value="Genomic_DNA"/>
</dbReference>
<gene>
    <name evidence="1" type="ORF">MES5069_770093</name>
</gene>
<reference evidence="1 2" key="1">
    <citation type="submission" date="2022-03" db="EMBL/GenBank/DDBJ databases">
        <authorList>
            <person name="Brunel B."/>
        </authorList>
    </citation>
    <scope>NUCLEOTIDE SEQUENCE [LARGE SCALE GENOMIC DNA]</scope>
    <source>
        <strain evidence="1">STM5069sample</strain>
    </source>
</reference>
<name>A0ABM9EIM8_9HYPH</name>
<dbReference type="Pfam" id="PF04199">
    <property type="entry name" value="Cyclase"/>
    <property type="match status" value="1"/>
</dbReference>
<dbReference type="RefSeq" id="WP_254022356.1">
    <property type="nucleotide sequence ID" value="NZ_CAKXZT010000176.1"/>
</dbReference>
<dbReference type="Proteomes" id="UP001153050">
    <property type="component" value="Unassembled WGS sequence"/>
</dbReference>
<keyword evidence="1" id="KW-0378">Hydrolase</keyword>
<dbReference type="InterPro" id="IPR007325">
    <property type="entry name" value="KFase/CYL"/>
</dbReference>